<feature type="domain" description="Helicase C-terminal" evidence="6">
    <location>
        <begin position="413"/>
        <end position="569"/>
    </location>
</feature>
<keyword evidence="3" id="KW-0347">Helicase</keyword>
<dbReference type="OrthoDB" id="6692397at2759"/>
<protein>
    <recommendedName>
        <fullName evidence="6">Helicase C-terminal domain-containing protein</fullName>
    </recommendedName>
</protein>
<dbReference type="InterPro" id="IPR050699">
    <property type="entry name" value="RNA-DNA_Helicase"/>
</dbReference>
<evidence type="ECO:0000256" key="2">
    <source>
        <dbReference type="ARBA" id="ARBA00022801"/>
    </source>
</evidence>
<dbReference type="FunCoup" id="A0A0C3G6A5">
    <property type="interactions" value="338"/>
</dbReference>
<organism evidence="7 8">
    <name type="scientific">Piloderma croceum (strain F 1598)</name>
    <dbReference type="NCBI Taxonomy" id="765440"/>
    <lineage>
        <taxon>Eukaryota</taxon>
        <taxon>Fungi</taxon>
        <taxon>Dikarya</taxon>
        <taxon>Basidiomycota</taxon>
        <taxon>Agaricomycotina</taxon>
        <taxon>Agaricomycetes</taxon>
        <taxon>Agaricomycetidae</taxon>
        <taxon>Atheliales</taxon>
        <taxon>Atheliaceae</taxon>
        <taxon>Piloderma</taxon>
    </lineage>
</organism>
<dbReference type="Pfam" id="PF12513">
    <property type="entry name" value="SUV3_C"/>
    <property type="match status" value="1"/>
</dbReference>
<proteinExistence type="predicted"/>
<sequence>MQRFALSVCSQCRLSLSRPGHPEKWFSESQYISRRFRSGKTSPVRFQKRPHKGFGEAFSGGGYVNTPPRPSRKLPKGKEEHIRLGELPKYLALRVPDWMRMPTVQRRLEQFGVPKQDIPTLLIAFRDDVSDGLLTRPGIEEKYTLDRFAGAFTGTHNGRTDEVLTNIFYSWASDPDHQSFLETIVPPSTLDAIIQLHALADHSYPANAYSQARSIQRKFVMHVGPTNSGKTHMALRALAAARTGAYAGPLRLLAHEVWERLNKGQIVPLGVDPDADAEPDTDTGIDTMGVDNSERPTLRKQGNPKYAKECNLVTGEEMKIVSENAGLVSCTVEMLTPTRLYDVAVVDEIQMIADSNRGGAWTRAVLGLFAKEIHLCGEETAIPIVQALVKETGDELVINRYTRLTPLILQEQTLEGDFGRVQKGDCIVTFTRSGIFALKRQVEEQTGMRCAVAYGRLPPEVRSEQAALFNDPDSGYDVMIASDAIGMGLNLKIKRIVFEATHKFNGIYEAQLSDSQIKQIAGRAGRFGMRGHDEPNGFVATLHQNDLPIVRKALGAPIKPLSCAYINPSNEIGGRVVDCLPFSSSSLVLLETYKYVSRTRWPFQFEVTSATRELCDFIDTTVRGLTLEDKLQLMMAPVAWRDSSSLDIVARFYRQYCNQMQVNLVQCLRDGEELDCLEGVEMYMKHGLPRSSPAALSRLEVLHKALVLYMWMHMRSPVSWSDHVEANNLKERTERALEWCLKGLSWGKVSHRLPDPTTLGQTKADGGIAYINQREALKHREMKRDRYMTTARERAASF</sequence>
<feature type="region of interest" description="Disordered" evidence="5">
    <location>
        <begin position="42"/>
        <end position="78"/>
    </location>
</feature>
<dbReference type="PANTHER" id="PTHR12131">
    <property type="entry name" value="ATP-DEPENDENT RNA AND DNA HELICASE"/>
    <property type="match status" value="1"/>
</dbReference>
<evidence type="ECO:0000256" key="1">
    <source>
        <dbReference type="ARBA" id="ARBA00022741"/>
    </source>
</evidence>
<evidence type="ECO:0000256" key="4">
    <source>
        <dbReference type="ARBA" id="ARBA00022840"/>
    </source>
</evidence>
<dbReference type="InterPro" id="IPR055206">
    <property type="entry name" value="DEXQc_SUV3"/>
</dbReference>
<dbReference type="GO" id="GO:0000965">
    <property type="term" value="P:mitochondrial RNA 3'-end processing"/>
    <property type="evidence" value="ECO:0007669"/>
    <property type="project" value="TreeGrafter"/>
</dbReference>
<dbReference type="GO" id="GO:0004386">
    <property type="term" value="F:helicase activity"/>
    <property type="evidence" value="ECO:0007669"/>
    <property type="project" value="UniProtKB-KW"/>
</dbReference>
<dbReference type="GO" id="GO:0016787">
    <property type="term" value="F:hydrolase activity"/>
    <property type="evidence" value="ECO:0007669"/>
    <property type="project" value="UniProtKB-KW"/>
</dbReference>
<dbReference type="InterPro" id="IPR022192">
    <property type="entry name" value="SUV3_C"/>
</dbReference>
<keyword evidence="1" id="KW-0547">Nucleotide-binding</keyword>
<dbReference type="InParanoid" id="A0A0C3G6A5"/>
<dbReference type="InterPro" id="IPR001650">
    <property type="entry name" value="Helicase_C-like"/>
</dbReference>
<dbReference type="STRING" id="765440.A0A0C3G6A5"/>
<dbReference type="Gene3D" id="1.20.58.1080">
    <property type="match status" value="1"/>
</dbReference>
<gene>
    <name evidence="7" type="ORF">PILCRDRAFT_814823</name>
</gene>
<feature type="region of interest" description="Disordered" evidence="5">
    <location>
        <begin position="270"/>
        <end position="303"/>
    </location>
</feature>
<dbReference type="PANTHER" id="PTHR12131:SF1">
    <property type="entry name" value="ATP-DEPENDENT RNA HELICASE SUPV3L1, MITOCHONDRIAL-RELATED"/>
    <property type="match status" value="1"/>
</dbReference>
<dbReference type="FunFam" id="3.40.50.300:FF:000957">
    <property type="entry name" value="ATP-dependent RNA helicase SUV3L, mitochondrial"/>
    <property type="match status" value="1"/>
</dbReference>
<dbReference type="SMART" id="SM00490">
    <property type="entry name" value="HELICc"/>
    <property type="match status" value="1"/>
</dbReference>
<dbReference type="Proteomes" id="UP000054166">
    <property type="component" value="Unassembled WGS sequence"/>
</dbReference>
<dbReference type="HOGENOM" id="CLU_010647_0_0_1"/>
<dbReference type="Gene3D" id="1.20.272.40">
    <property type="match status" value="1"/>
</dbReference>
<dbReference type="GO" id="GO:0045025">
    <property type="term" value="C:mitochondrial degradosome"/>
    <property type="evidence" value="ECO:0007669"/>
    <property type="project" value="TreeGrafter"/>
</dbReference>
<evidence type="ECO:0000313" key="8">
    <source>
        <dbReference type="Proteomes" id="UP000054166"/>
    </source>
</evidence>
<dbReference type="SUPFAM" id="SSF52540">
    <property type="entry name" value="P-loop containing nucleoside triphosphate hydrolases"/>
    <property type="match status" value="1"/>
</dbReference>
<keyword evidence="8" id="KW-1185">Reference proteome</keyword>
<dbReference type="EMBL" id="KN832979">
    <property type="protein sequence ID" value="KIM87334.1"/>
    <property type="molecule type" value="Genomic_DNA"/>
</dbReference>
<dbReference type="Pfam" id="PF00271">
    <property type="entry name" value="Helicase_C"/>
    <property type="match status" value="1"/>
</dbReference>
<dbReference type="Gene3D" id="3.40.50.300">
    <property type="entry name" value="P-loop containing nucleotide triphosphate hydrolases"/>
    <property type="match status" value="2"/>
</dbReference>
<reference evidence="7 8" key="1">
    <citation type="submission" date="2014-04" db="EMBL/GenBank/DDBJ databases">
        <authorList>
            <consortium name="DOE Joint Genome Institute"/>
            <person name="Kuo A."/>
            <person name="Tarkka M."/>
            <person name="Buscot F."/>
            <person name="Kohler A."/>
            <person name="Nagy L.G."/>
            <person name="Floudas D."/>
            <person name="Copeland A."/>
            <person name="Barry K.W."/>
            <person name="Cichocki N."/>
            <person name="Veneault-Fourrey C."/>
            <person name="LaButti K."/>
            <person name="Lindquist E.A."/>
            <person name="Lipzen A."/>
            <person name="Lundell T."/>
            <person name="Morin E."/>
            <person name="Murat C."/>
            <person name="Sun H."/>
            <person name="Tunlid A."/>
            <person name="Henrissat B."/>
            <person name="Grigoriev I.V."/>
            <person name="Hibbett D.S."/>
            <person name="Martin F."/>
            <person name="Nordberg H.P."/>
            <person name="Cantor M.N."/>
            <person name="Hua S.X."/>
        </authorList>
    </citation>
    <scope>NUCLEOTIDE SEQUENCE [LARGE SCALE GENOMIC DNA]</scope>
    <source>
        <strain evidence="7 8">F 1598</strain>
    </source>
</reference>
<keyword evidence="2" id="KW-0378">Hydrolase</keyword>
<evidence type="ECO:0000256" key="5">
    <source>
        <dbReference type="SAM" id="MobiDB-lite"/>
    </source>
</evidence>
<dbReference type="CDD" id="cd18805">
    <property type="entry name" value="SF2_C_suv3"/>
    <property type="match status" value="1"/>
</dbReference>
<keyword evidence="4" id="KW-0067">ATP-binding</keyword>
<evidence type="ECO:0000313" key="7">
    <source>
        <dbReference type="EMBL" id="KIM87334.1"/>
    </source>
</evidence>
<dbReference type="Pfam" id="PF22527">
    <property type="entry name" value="DEXQc_Suv3"/>
    <property type="match status" value="2"/>
</dbReference>
<evidence type="ECO:0000256" key="3">
    <source>
        <dbReference type="ARBA" id="ARBA00022806"/>
    </source>
</evidence>
<dbReference type="InterPro" id="IPR027417">
    <property type="entry name" value="P-loop_NTPase"/>
</dbReference>
<dbReference type="GO" id="GO:0005524">
    <property type="term" value="F:ATP binding"/>
    <property type="evidence" value="ECO:0007669"/>
    <property type="project" value="UniProtKB-KW"/>
</dbReference>
<reference evidence="8" key="2">
    <citation type="submission" date="2015-01" db="EMBL/GenBank/DDBJ databases">
        <title>Evolutionary Origins and Diversification of the Mycorrhizal Mutualists.</title>
        <authorList>
            <consortium name="DOE Joint Genome Institute"/>
            <consortium name="Mycorrhizal Genomics Consortium"/>
            <person name="Kohler A."/>
            <person name="Kuo A."/>
            <person name="Nagy L.G."/>
            <person name="Floudas D."/>
            <person name="Copeland A."/>
            <person name="Barry K.W."/>
            <person name="Cichocki N."/>
            <person name="Veneault-Fourrey C."/>
            <person name="LaButti K."/>
            <person name="Lindquist E.A."/>
            <person name="Lipzen A."/>
            <person name="Lundell T."/>
            <person name="Morin E."/>
            <person name="Murat C."/>
            <person name="Riley R."/>
            <person name="Ohm R."/>
            <person name="Sun H."/>
            <person name="Tunlid A."/>
            <person name="Henrissat B."/>
            <person name="Grigoriev I.V."/>
            <person name="Hibbett D.S."/>
            <person name="Martin F."/>
        </authorList>
    </citation>
    <scope>NUCLEOTIDE SEQUENCE [LARGE SCALE GENOMIC DNA]</scope>
    <source>
        <strain evidence="8">F 1598</strain>
    </source>
</reference>
<accession>A0A0C3G6A5</accession>
<dbReference type="AlphaFoldDB" id="A0A0C3G6A5"/>
<name>A0A0C3G6A5_PILCF</name>
<feature type="compositionally biased region" description="Acidic residues" evidence="5">
    <location>
        <begin position="273"/>
        <end position="283"/>
    </location>
</feature>
<dbReference type="PROSITE" id="PS51194">
    <property type="entry name" value="HELICASE_CTER"/>
    <property type="match status" value="1"/>
</dbReference>
<evidence type="ECO:0000259" key="6">
    <source>
        <dbReference type="PROSITE" id="PS51194"/>
    </source>
</evidence>